<proteinExistence type="predicted"/>
<accession>A0A9D4V3K3</accession>
<feature type="compositionally biased region" description="Low complexity" evidence="1">
    <location>
        <begin position="278"/>
        <end position="288"/>
    </location>
</feature>
<dbReference type="AlphaFoldDB" id="A0A9D4V3K3"/>
<feature type="region of interest" description="Disordered" evidence="1">
    <location>
        <begin position="259"/>
        <end position="300"/>
    </location>
</feature>
<keyword evidence="3" id="KW-1185">Reference proteome</keyword>
<evidence type="ECO:0000313" key="2">
    <source>
        <dbReference type="EMBL" id="KAI5079139.1"/>
    </source>
</evidence>
<dbReference type="OrthoDB" id="641808at2759"/>
<reference evidence="2" key="1">
    <citation type="submission" date="2021-01" db="EMBL/GenBank/DDBJ databases">
        <title>Adiantum capillus-veneris genome.</title>
        <authorList>
            <person name="Fang Y."/>
            <person name="Liao Q."/>
        </authorList>
    </citation>
    <scope>NUCLEOTIDE SEQUENCE</scope>
    <source>
        <strain evidence="2">H3</strain>
        <tissue evidence="2">Leaf</tissue>
    </source>
</reference>
<feature type="region of interest" description="Disordered" evidence="1">
    <location>
        <begin position="1"/>
        <end position="36"/>
    </location>
</feature>
<dbReference type="EMBL" id="JABFUD020000006">
    <property type="protein sequence ID" value="KAI5079139.1"/>
    <property type="molecule type" value="Genomic_DNA"/>
</dbReference>
<comment type="caution">
    <text evidence="2">The sequence shown here is derived from an EMBL/GenBank/DDBJ whole genome shotgun (WGS) entry which is preliminary data.</text>
</comment>
<dbReference type="PANTHER" id="PTHR31865">
    <property type="entry name" value="OSJNBA0071G03.3 PROTEIN"/>
    <property type="match status" value="1"/>
</dbReference>
<organism evidence="2 3">
    <name type="scientific">Adiantum capillus-veneris</name>
    <name type="common">Maidenhair fern</name>
    <dbReference type="NCBI Taxonomy" id="13818"/>
    <lineage>
        <taxon>Eukaryota</taxon>
        <taxon>Viridiplantae</taxon>
        <taxon>Streptophyta</taxon>
        <taxon>Embryophyta</taxon>
        <taxon>Tracheophyta</taxon>
        <taxon>Polypodiopsida</taxon>
        <taxon>Polypodiidae</taxon>
        <taxon>Polypodiales</taxon>
        <taxon>Pteridineae</taxon>
        <taxon>Pteridaceae</taxon>
        <taxon>Vittarioideae</taxon>
        <taxon>Adiantum</taxon>
    </lineage>
</organism>
<dbReference type="InterPro" id="IPR012881">
    <property type="entry name" value="DUF1685"/>
</dbReference>
<feature type="compositionally biased region" description="Polar residues" evidence="1">
    <location>
        <begin position="289"/>
        <end position="300"/>
    </location>
</feature>
<gene>
    <name evidence="2" type="ORF">GOP47_0006810</name>
</gene>
<dbReference type="Proteomes" id="UP000886520">
    <property type="component" value="Chromosome 6"/>
</dbReference>
<dbReference type="Pfam" id="PF07939">
    <property type="entry name" value="DUF1685"/>
    <property type="match status" value="1"/>
</dbReference>
<evidence type="ECO:0000256" key="1">
    <source>
        <dbReference type="SAM" id="MobiDB-lite"/>
    </source>
</evidence>
<protein>
    <submittedName>
        <fullName evidence="2">Uncharacterized protein</fullName>
    </submittedName>
</protein>
<name>A0A9D4V3K3_ADICA</name>
<sequence length="322" mass="35391">MKGTPMPFFSETLFSPPPSTHRSHGGALSPEPEFYPADATPFEERELLDVCSFVEDDDLVEIVRIADSPKPFAGFGSYRQKHGDVNHGRHSNGCGSRFSVEAPAKLECGTMKTSSEKSRVSSPACPIGMARCTEPKVHRKLSTQGSFSSDIDREEAWERKRELHVSDGLCNQRMRGVGERAGRTVARSVSDCGERTWPLVKPLGKVRTRSLTDEDLEELRGCIDLGFGFSLDEDCNLSATLPALELYYAINRQYMESKSRSSPVSPLEGGTLYRTSSDDGPGSPLSDSWRISSPGDTPSQVKTRLRHWAQAVACSLKQGVSL</sequence>
<evidence type="ECO:0000313" key="3">
    <source>
        <dbReference type="Proteomes" id="UP000886520"/>
    </source>
</evidence>
<dbReference type="PANTHER" id="PTHR31865:SF3">
    <property type="entry name" value="PHOSPHODIESTERASE EPSILON-1, PUTATIVE (DUF1685)-RELATED"/>
    <property type="match status" value="1"/>
</dbReference>